<evidence type="ECO:0000256" key="2">
    <source>
        <dbReference type="ARBA" id="ARBA00010864"/>
    </source>
</evidence>
<evidence type="ECO:0000256" key="6">
    <source>
        <dbReference type="ARBA" id="ARBA00023065"/>
    </source>
</evidence>
<dbReference type="AlphaFoldDB" id="A0AAX6FPI6"/>
<comment type="caution">
    <text evidence="9">The sequence shown here is derived from an EMBL/GenBank/DDBJ whole genome shotgun (WGS) entry which is preliminary data.</text>
</comment>
<keyword evidence="5 8" id="KW-1133">Transmembrane helix</keyword>
<proteinExistence type="inferred from homology"/>
<dbReference type="PANTHER" id="PTHR31064:SF38">
    <property type="entry name" value="CATION TRANSPORTER HKT1_4-RELATED"/>
    <property type="match status" value="1"/>
</dbReference>
<dbReference type="InterPro" id="IPR051143">
    <property type="entry name" value="TrkH_K-transport"/>
</dbReference>
<comment type="similarity">
    <text evidence="2">Belongs to the TrkH potassium transport family. HKT (TC 2.A.38.3) subfamily.</text>
</comment>
<dbReference type="InterPro" id="IPR003445">
    <property type="entry name" value="Cat_transpt"/>
</dbReference>
<feature type="transmembrane region" description="Helical" evidence="8">
    <location>
        <begin position="419"/>
        <end position="440"/>
    </location>
</feature>
<sequence>MAMAMPFLASLSFLTKSIFHKLQIRFLSLRKALHFQASWSYRLILSYVHPLFFHIIYFLSTSFIGFLLLERIRFRNPANNKPRAIDIFFTSVSAATVSSMSTVEMEVFSNPQLIVLTVLMLIGGEVFTSALGLLFKKAQLKRRLMAHVEPTSSANVPIEPSNTDHHIVVFRTASFLSKELKYNSTRQLAYVLIAYLVVLHVAGSISVVLYMRIVSSAREVLREKEISISTFSVFTTVSSFSSCGFIPTNENMIVFKKNTGLLWLIIPQVLLGNTLFPSCLRLVVWILKRSTKRVEFDYLLESSENIGYYHFLPHRHSVLLALTVVGFLVVQLVLVCSMEWHSEAFAGLTSYQKLMGALFMSVNSRHTGESTVNLSQLSSAILVLFVLMMYLPPYTSFLPVQDEGRNSSTASNDKKSVGLIRSLLMSQLSYLTISVILICITERRKLSEDPLNFNVLNIVVEVIRQESFHLSNAYGNVGFSTGYSCDLQLRPNGNCKDTWYGFVGRWSAKGKVILIFVMFFGRLKKFSMDGGKAWKLG</sequence>
<feature type="transmembrane region" description="Helical" evidence="8">
    <location>
        <begin position="318"/>
        <end position="338"/>
    </location>
</feature>
<dbReference type="EMBL" id="JANAVB010027397">
    <property type="protein sequence ID" value="KAJ6818240.1"/>
    <property type="molecule type" value="Genomic_DNA"/>
</dbReference>
<feature type="transmembrane region" description="Helical" evidence="8">
    <location>
        <begin position="188"/>
        <end position="211"/>
    </location>
</feature>
<dbReference type="PANTHER" id="PTHR31064">
    <property type="entry name" value="POTASSIUM TRANSPORT PROTEIN DDB_G0292412-RELATED"/>
    <property type="match status" value="1"/>
</dbReference>
<reference evidence="9" key="1">
    <citation type="journal article" date="2023" name="GigaByte">
        <title>Genome assembly of the bearded iris, Iris pallida Lam.</title>
        <authorList>
            <person name="Bruccoleri R.E."/>
            <person name="Oakeley E.J."/>
            <person name="Faust A.M.E."/>
            <person name="Altorfer M."/>
            <person name="Dessus-Babus S."/>
            <person name="Burckhardt D."/>
            <person name="Oertli M."/>
            <person name="Naumann U."/>
            <person name="Petersen F."/>
            <person name="Wong J."/>
        </authorList>
    </citation>
    <scope>NUCLEOTIDE SEQUENCE</scope>
    <source>
        <strain evidence="9">GSM-AAB239-AS_SAM_17_03QT</strain>
    </source>
</reference>
<reference evidence="9" key="2">
    <citation type="submission" date="2023-04" db="EMBL/GenBank/DDBJ databases">
        <authorList>
            <person name="Bruccoleri R.E."/>
            <person name="Oakeley E.J."/>
            <person name="Faust A.-M."/>
            <person name="Dessus-Babus S."/>
            <person name="Altorfer M."/>
            <person name="Burckhardt D."/>
            <person name="Oertli M."/>
            <person name="Naumann U."/>
            <person name="Petersen F."/>
            <person name="Wong J."/>
        </authorList>
    </citation>
    <scope>NUCLEOTIDE SEQUENCE</scope>
    <source>
        <strain evidence="9">GSM-AAB239-AS_SAM_17_03QT</strain>
        <tissue evidence="9">Leaf</tissue>
    </source>
</reference>
<feature type="transmembrane region" description="Helical" evidence="8">
    <location>
        <begin position="84"/>
        <end position="101"/>
    </location>
</feature>
<keyword evidence="6" id="KW-0406">Ion transport</keyword>
<evidence type="ECO:0000256" key="4">
    <source>
        <dbReference type="ARBA" id="ARBA00022692"/>
    </source>
</evidence>
<name>A0AAX6FPI6_IRIPA</name>
<dbReference type="GO" id="GO:0030001">
    <property type="term" value="P:metal ion transport"/>
    <property type="evidence" value="ECO:0007669"/>
    <property type="project" value="UniProtKB-ARBA"/>
</dbReference>
<dbReference type="GO" id="GO:0005886">
    <property type="term" value="C:plasma membrane"/>
    <property type="evidence" value="ECO:0007669"/>
    <property type="project" value="TreeGrafter"/>
</dbReference>
<keyword evidence="4 8" id="KW-0812">Transmembrane</keyword>
<comment type="subcellular location">
    <subcellularLocation>
        <location evidence="1">Membrane</location>
        <topology evidence="1">Multi-pass membrane protein</topology>
    </subcellularLocation>
</comment>
<dbReference type="GO" id="GO:0008324">
    <property type="term" value="F:monoatomic cation transmembrane transporter activity"/>
    <property type="evidence" value="ECO:0007669"/>
    <property type="project" value="InterPro"/>
</dbReference>
<evidence type="ECO:0000256" key="5">
    <source>
        <dbReference type="ARBA" id="ARBA00022989"/>
    </source>
</evidence>
<dbReference type="Proteomes" id="UP001140949">
    <property type="component" value="Unassembled WGS sequence"/>
</dbReference>
<feature type="transmembrane region" description="Helical" evidence="8">
    <location>
        <begin position="113"/>
        <end position="135"/>
    </location>
</feature>
<keyword evidence="3" id="KW-0813">Transport</keyword>
<feature type="transmembrane region" description="Helical" evidence="8">
    <location>
        <begin position="374"/>
        <end position="391"/>
    </location>
</feature>
<evidence type="ECO:0000256" key="7">
    <source>
        <dbReference type="ARBA" id="ARBA00023136"/>
    </source>
</evidence>
<feature type="transmembrane region" description="Helical" evidence="8">
    <location>
        <begin position="261"/>
        <end position="284"/>
    </location>
</feature>
<accession>A0AAX6FPI6</accession>
<feature type="transmembrane region" description="Helical" evidence="8">
    <location>
        <begin position="51"/>
        <end position="72"/>
    </location>
</feature>
<gene>
    <name evidence="9" type="ORF">M6B38_407855</name>
</gene>
<protein>
    <submittedName>
        <fullName evidence="9">Cation transporter HKT7</fullName>
    </submittedName>
</protein>
<evidence type="ECO:0000256" key="1">
    <source>
        <dbReference type="ARBA" id="ARBA00004141"/>
    </source>
</evidence>
<dbReference type="GO" id="GO:0098662">
    <property type="term" value="P:inorganic cation transmembrane transport"/>
    <property type="evidence" value="ECO:0007669"/>
    <property type="project" value="UniProtKB-ARBA"/>
</dbReference>
<dbReference type="Pfam" id="PF02386">
    <property type="entry name" value="TrkH"/>
    <property type="match status" value="1"/>
</dbReference>
<evidence type="ECO:0000313" key="9">
    <source>
        <dbReference type="EMBL" id="KAJ6818240.1"/>
    </source>
</evidence>
<evidence type="ECO:0000256" key="3">
    <source>
        <dbReference type="ARBA" id="ARBA00022448"/>
    </source>
</evidence>
<keyword evidence="7 8" id="KW-0472">Membrane</keyword>
<evidence type="ECO:0000313" key="10">
    <source>
        <dbReference type="Proteomes" id="UP001140949"/>
    </source>
</evidence>
<evidence type="ECO:0000256" key="8">
    <source>
        <dbReference type="SAM" id="Phobius"/>
    </source>
</evidence>
<organism evidence="9 10">
    <name type="scientific">Iris pallida</name>
    <name type="common">Sweet iris</name>
    <dbReference type="NCBI Taxonomy" id="29817"/>
    <lineage>
        <taxon>Eukaryota</taxon>
        <taxon>Viridiplantae</taxon>
        <taxon>Streptophyta</taxon>
        <taxon>Embryophyta</taxon>
        <taxon>Tracheophyta</taxon>
        <taxon>Spermatophyta</taxon>
        <taxon>Magnoliopsida</taxon>
        <taxon>Liliopsida</taxon>
        <taxon>Asparagales</taxon>
        <taxon>Iridaceae</taxon>
        <taxon>Iridoideae</taxon>
        <taxon>Irideae</taxon>
        <taxon>Iris</taxon>
    </lineage>
</organism>
<keyword evidence="10" id="KW-1185">Reference proteome</keyword>